<accession>A0A6N2LZK5</accession>
<feature type="region of interest" description="Disordered" evidence="1">
    <location>
        <begin position="162"/>
        <end position="183"/>
    </location>
</feature>
<gene>
    <name evidence="2" type="ORF">SVIM_LOCUS297286</name>
</gene>
<proteinExistence type="predicted"/>
<dbReference type="PANTHER" id="PTHR47560:SF1">
    <property type="entry name" value="EXPRESSED PROTEIN"/>
    <property type="match status" value="1"/>
</dbReference>
<dbReference type="AlphaFoldDB" id="A0A6N2LZK5"/>
<protein>
    <submittedName>
        <fullName evidence="2">Uncharacterized protein</fullName>
    </submittedName>
</protein>
<sequence length="183" mass="20432">MPANTTSSEISLDEHGTAGKSWKLLAPVRAERKKAVGYPFDDGDGDDIGLSWLISNHSFFIGQRSLGKGMEGPDRVFPAPDIALLPEVLTPLNILEIHIHESTTKREKEMEEDAGMSKNAQFRAIQPSTSILSYVEDDFRGRRRLIELKRAGYNTDLSTPLDSIPFPTSSERERIEENGVAYR</sequence>
<evidence type="ECO:0000256" key="1">
    <source>
        <dbReference type="SAM" id="MobiDB-lite"/>
    </source>
</evidence>
<dbReference type="EMBL" id="CAADRP010001652">
    <property type="protein sequence ID" value="VFU46709.1"/>
    <property type="molecule type" value="Genomic_DNA"/>
</dbReference>
<organism evidence="2">
    <name type="scientific">Salix viminalis</name>
    <name type="common">Common osier</name>
    <name type="synonym">Basket willow</name>
    <dbReference type="NCBI Taxonomy" id="40686"/>
    <lineage>
        <taxon>Eukaryota</taxon>
        <taxon>Viridiplantae</taxon>
        <taxon>Streptophyta</taxon>
        <taxon>Embryophyta</taxon>
        <taxon>Tracheophyta</taxon>
        <taxon>Spermatophyta</taxon>
        <taxon>Magnoliopsida</taxon>
        <taxon>eudicotyledons</taxon>
        <taxon>Gunneridae</taxon>
        <taxon>Pentapetalae</taxon>
        <taxon>rosids</taxon>
        <taxon>fabids</taxon>
        <taxon>Malpighiales</taxon>
        <taxon>Salicaceae</taxon>
        <taxon>Saliceae</taxon>
        <taxon>Salix</taxon>
    </lineage>
</organism>
<reference evidence="2" key="1">
    <citation type="submission" date="2019-03" db="EMBL/GenBank/DDBJ databases">
        <authorList>
            <person name="Mank J."/>
            <person name="Almeida P."/>
        </authorList>
    </citation>
    <scope>NUCLEOTIDE SEQUENCE</scope>
    <source>
        <strain evidence="2">78183</strain>
    </source>
</reference>
<dbReference type="PANTHER" id="PTHR47560">
    <property type="entry name" value="EXPRESSED PROTEIN"/>
    <property type="match status" value="1"/>
</dbReference>
<name>A0A6N2LZK5_SALVM</name>
<evidence type="ECO:0000313" key="2">
    <source>
        <dbReference type="EMBL" id="VFU46709.1"/>
    </source>
</evidence>